<evidence type="ECO:0000256" key="3">
    <source>
        <dbReference type="ARBA" id="ARBA00023163"/>
    </source>
</evidence>
<evidence type="ECO:0000313" key="6">
    <source>
        <dbReference type="EMBL" id="UUI03488.1"/>
    </source>
</evidence>
<evidence type="ECO:0000256" key="2">
    <source>
        <dbReference type="ARBA" id="ARBA00023125"/>
    </source>
</evidence>
<name>A0ABY5JWE1_9BACI</name>
<dbReference type="EMBL" id="CP101914">
    <property type="protein sequence ID" value="UUI03488.1"/>
    <property type="molecule type" value="Genomic_DNA"/>
</dbReference>
<keyword evidence="7" id="KW-1185">Reference proteome</keyword>
<dbReference type="PANTHER" id="PTHR30055">
    <property type="entry name" value="HTH-TYPE TRANSCRIPTIONAL REGULATOR RUTR"/>
    <property type="match status" value="1"/>
</dbReference>
<protein>
    <submittedName>
        <fullName evidence="6">TetR/AcrR family transcriptional regulator</fullName>
    </submittedName>
</protein>
<dbReference type="PRINTS" id="PR00455">
    <property type="entry name" value="HTHTETR"/>
</dbReference>
<dbReference type="Gene3D" id="1.10.357.10">
    <property type="entry name" value="Tetracycline Repressor, domain 2"/>
    <property type="match status" value="1"/>
</dbReference>
<evidence type="ECO:0000256" key="1">
    <source>
        <dbReference type="ARBA" id="ARBA00023015"/>
    </source>
</evidence>
<keyword evidence="2 4" id="KW-0238">DNA-binding</keyword>
<dbReference type="PANTHER" id="PTHR30055:SF238">
    <property type="entry name" value="MYCOFACTOCIN BIOSYNTHESIS TRANSCRIPTIONAL REGULATOR MFTR-RELATED"/>
    <property type="match status" value="1"/>
</dbReference>
<evidence type="ECO:0000313" key="7">
    <source>
        <dbReference type="Proteomes" id="UP001059773"/>
    </source>
</evidence>
<proteinExistence type="predicted"/>
<sequence>MGLRERIVEAAEQVIQMKGLARSTTKEIARVAECSEGSLYNNFESKEDVFLHVLRGQLKNLMQVLTALPERKGTRTVQENLEEVGIAALEDFYHSMPLMASIFSDPGLLLRHRKGFISRNEGPHRANEAVEAYLCEEQLLGRMKENIDPKAAADMLLGSCFQYAFQLRFMDGELGEERKRFVHNILDTLFQGLAAKKDTL</sequence>
<accession>A0ABY5JWE1</accession>
<dbReference type="SUPFAM" id="SSF46689">
    <property type="entry name" value="Homeodomain-like"/>
    <property type="match status" value="1"/>
</dbReference>
<dbReference type="Proteomes" id="UP001059773">
    <property type="component" value="Chromosome"/>
</dbReference>
<dbReference type="InterPro" id="IPR050109">
    <property type="entry name" value="HTH-type_TetR-like_transc_reg"/>
</dbReference>
<dbReference type="PROSITE" id="PS50977">
    <property type="entry name" value="HTH_TETR_2"/>
    <property type="match status" value="1"/>
</dbReference>
<organism evidence="6 7">
    <name type="scientific">Oceanobacillus jeddahense</name>
    <dbReference type="NCBI Taxonomy" id="1462527"/>
    <lineage>
        <taxon>Bacteria</taxon>
        <taxon>Bacillati</taxon>
        <taxon>Bacillota</taxon>
        <taxon>Bacilli</taxon>
        <taxon>Bacillales</taxon>
        <taxon>Bacillaceae</taxon>
        <taxon>Oceanobacillus</taxon>
    </lineage>
</organism>
<evidence type="ECO:0000256" key="4">
    <source>
        <dbReference type="PROSITE-ProRule" id="PRU00335"/>
    </source>
</evidence>
<dbReference type="InterPro" id="IPR001647">
    <property type="entry name" value="HTH_TetR"/>
</dbReference>
<keyword evidence="1" id="KW-0805">Transcription regulation</keyword>
<feature type="domain" description="HTH tetR-type" evidence="5">
    <location>
        <begin position="1"/>
        <end position="61"/>
    </location>
</feature>
<dbReference type="InterPro" id="IPR009057">
    <property type="entry name" value="Homeodomain-like_sf"/>
</dbReference>
<gene>
    <name evidence="6" type="ORF">NP439_01975</name>
</gene>
<dbReference type="RefSeq" id="WP_256708557.1">
    <property type="nucleotide sequence ID" value="NZ_CP101914.1"/>
</dbReference>
<dbReference type="Pfam" id="PF00440">
    <property type="entry name" value="TetR_N"/>
    <property type="match status" value="1"/>
</dbReference>
<feature type="DNA-binding region" description="H-T-H motif" evidence="4">
    <location>
        <begin position="24"/>
        <end position="43"/>
    </location>
</feature>
<evidence type="ECO:0000259" key="5">
    <source>
        <dbReference type="PROSITE" id="PS50977"/>
    </source>
</evidence>
<keyword evidence="3" id="KW-0804">Transcription</keyword>
<reference evidence="6" key="1">
    <citation type="submission" date="2022-07" db="EMBL/GenBank/DDBJ databases">
        <title>FELIX.</title>
        <authorList>
            <person name="Wan K.H."/>
            <person name="Park S."/>
            <person name="Lawrence Q."/>
            <person name="Eichenberger J.P."/>
            <person name="Booth B.W."/>
            <person name="Piaggio A.J."/>
            <person name="Chandler J.C."/>
            <person name="Franklin A.B."/>
            <person name="Celniker S.E."/>
        </authorList>
    </citation>
    <scope>NUCLEOTIDE SEQUENCE</scope>
    <source>
        <strain evidence="6">QA-1986 374</strain>
    </source>
</reference>